<dbReference type="OrthoDB" id="6118220at2759"/>
<dbReference type="GO" id="GO:0031012">
    <property type="term" value="C:extracellular matrix"/>
    <property type="evidence" value="ECO:0007669"/>
    <property type="project" value="TreeGrafter"/>
</dbReference>
<keyword evidence="1" id="KW-0808">Transferase</keyword>
<proteinExistence type="predicted"/>
<dbReference type="GO" id="GO:0007508">
    <property type="term" value="P:larval heart development"/>
    <property type="evidence" value="ECO:0007669"/>
    <property type="project" value="TreeGrafter"/>
</dbReference>
<accession>A0A2I0ULT7</accession>
<reference evidence="2" key="1">
    <citation type="submission" date="2017-11" db="EMBL/GenBank/DDBJ databases">
        <authorList>
            <person name="Lima N.C."/>
            <person name="Parody-Merino A.M."/>
            <person name="Battley P.F."/>
            <person name="Fidler A.E."/>
            <person name="Prosdocimi F."/>
        </authorList>
    </citation>
    <scope>NUCLEOTIDE SEQUENCE [LARGE SCALE GENOMIC DNA]</scope>
</reference>
<dbReference type="PANTHER" id="PTHR33395">
    <property type="entry name" value="TRANSCRIPTASE, PUTATIVE-RELATED-RELATED"/>
    <property type="match status" value="1"/>
</dbReference>
<organism evidence="1 2">
    <name type="scientific">Limosa lapponica baueri</name>
    <dbReference type="NCBI Taxonomy" id="1758121"/>
    <lineage>
        <taxon>Eukaryota</taxon>
        <taxon>Metazoa</taxon>
        <taxon>Chordata</taxon>
        <taxon>Craniata</taxon>
        <taxon>Vertebrata</taxon>
        <taxon>Euteleostomi</taxon>
        <taxon>Archelosauria</taxon>
        <taxon>Archosauria</taxon>
        <taxon>Dinosauria</taxon>
        <taxon>Saurischia</taxon>
        <taxon>Theropoda</taxon>
        <taxon>Coelurosauria</taxon>
        <taxon>Aves</taxon>
        <taxon>Neognathae</taxon>
        <taxon>Neoaves</taxon>
        <taxon>Charadriiformes</taxon>
        <taxon>Scolopacidae</taxon>
        <taxon>Limosa</taxon>
    </lineage>
</organism>
<dbReference type="GO" id="GO:0061343">
    <property type="term" value="P:cell adhesion involved in heart morphogenesis"/>
    <property type="evidence" value="ECO:0007669"/>
    <property type="project" value="TreeGrafter"/>
</dbReference>
<keyword evidence="2" id="KW-1185">Reference proteome</keyword>
<reference evidence="2" key="2">
    <citation type="submission" date="2017-12" db="EMBL/GenBank/DDBJ databases">
        <title>Genome sequence of the Bar-tailed Godwit (Limosa lapponica baueri).</title>
        <authorList>
            <person name="Lima N.C.B."/>
            <person name="Parody-Merino A.M."/>
            <person name="Battley P.F."/>
            <person name="Fidler A.E."/>
            <person name="Prosdocimi F."/>
        </authorList>
    </citation>
    <scope>NUCLEOTIDE SEQUENCE [LARGE SCALE GENOMIC DNA]</scope>
</reference>
<evidence type="ECO:0000313" key="1">
    <source>
        <dbReference type="EMBL" id="PKU46983.1"/>
    </source>
</evidence>
<evidence type="ECO:0000313" key="2">
    <source>
        <dbReference type="Proteomes" id="UP000233556"/>
    </source>
</evidence>
<dbReference type="GO" id="GO:0016301">
    <property type="term" value="F:kinase activity"/>
    <property type="evidence" value="ECO:0007669"/>
    <property type="project" value="UniProtKB-KW"/>
</dbReference>
<keyword evidence="1" id="KW-0418">Kinase</keyword>
<dbReference type="AlphaFoldDB" id="A0A2I0ULT7"/>
<name>A0A2I0ULT7_LIMLA</name>
<dbReference type="PANTHER" id="PTHR33395:SF22">
    <property type="entry name" value="REVERSE TRANSCRIPTASE DOMAIN-CONTAINING PROTEIN"/>
    <property type="match status" value="1"/>
</dbReference>
<protein>
    <submittedName>
        <fullName evidence="1">Glycerol kinase</fullName>
    </submittedName>
</protein>
<sequence>MEKGADRNFKKFNKEKRKTLYLMRRNPRHQNGLWATRLENSFAEKNLEVLAYTKLNMSQQCVLSAKKDNDILGCIRQRIASSDMDSGIECTLSKFAGDTKLCGMVNTLQGKDAIQRDLDRLESFLLKEEPTRRGALLDLILPNHNGLTGDVKVKGSLGCNDHEILEFRILKKGKMVKSKLTTTDFRRTDFGLIEDLLGRAPWDKGLEGKGAQENWLIFKDHSLQAQESSIPTNNASSKNIRRPVCMTKFVVTNLAYSWAFNTLSYKIFIEKLLMQRLDEQTVK</sequence>
<dbReference type="Proteomes" id="UP000233556">
    <property type="component" value="Unassembled WGS sequence"/>
</dbReference>
<gene>
    <name evidence="1" type="ORF">llap_2697</name>
</gene>
<dbReference type="EMBL" id="KZ505692">
    <property type="protein sequence ID" value="PKU46983.1"/>
    <property type="molecule type" value="Genomic_DNA"/>
</dbReference>